<reference evidence="1 2" key="1">
    <citation type="submission" date="2019-06" db="EMBL/GenBank/DDBJ databases">
        <title>Metagenome assembled Genome of Spiribacter salinus SL48-SHIP from the microbial mat of Salt Lake 48 (Novosibirsk region, Russia).</title>
        <authorList>
            <person name="Shipova A."/>
            <person name="Rozanov A.S."/>
            <person name="Bryanskaya A.V."/>
            <person name="Peltek S.E."/>
        </authorList>
    </citation>
    <scope>NUCLEOTIDE SEQUENCE [LARGE SCALE GENOMIC DNA]</scope>
    <source>
        <strain evidence="1">SL48-SHIP-2</strain>
    </source>
</reference>
<dbReference type="Proteomes" id="UP000315400">
    <property type="component" value="Unassembled WGS sequence"/>
</dbReference>
<protein>
    <submittedName>
        <fullName evidence="1">Uncharacterized protein</fullName>
    </submittedName>
</protein>
<evidence type="ECO:0000313" key="2">
    <source>
        <dbReference type="Proteomes" id="UP000315400"/>
    </source>
</evidence>
<evidence type="ECO:0000313" key="1">
    <source>
        <dbReference type="EMBL" id="TQE98441.1"/>
    </source>
</evidence>
<proteinExistence type="predicted"/>
<accession>A0A540VNW7</accession>
<gene>
    <name evidence="1" type="ORF">FKY71_13820</name>
</gene>
<sequence length="64" mass="7098">MSRTPLLMLLSVLLSVLFWLCMMPLATAQSTFDIVPSATIPMQGAAEVPLEETILFEYNEPLNV</sequence>
<comment type="caution">
    <text evidence="1">The sequence shown here is derived from an EMBL/GenBank/DDBJ whole genome shotgun (WGS) entry which is preliminary data.</text>
</comment>
<feature type="non-terminal residue" evidence="1">
    <location>
        <position position="64"/>
    </location>
</feature>
<dbReference type="EMBL" id="VIFK01000202">
    <property type="protein sequence ID" value="TQE98441.1"/>
    <property type="molecule type" value="Genomic_DNA"/>
</dbReference>
<name>A0A540VNW7_9GAMM</name>
<organism evidence="1 2">
    <name type="scientific">Spiribacter salinus</name>
    <dbReference type="NCBI Taxonomy" id="1335746"/>
    <lineage>
        <taxon>Bacteria</taxon>
        <taxon>Pseudomonadati</taxon>
        <taxon>Pseudomonadota</taxon>
        <taxon>Gammaproteobacteria</taxon>
        <taxon>Chromatiales</taxon>
        <taxon>Ectothiorhodospiraceae</taxon>
        <taxon>Spiribacter</taxon>
    </lineage>
</organism>
<dbReference type="AlphaFoldDB" id="A0A540VNW7"/>